<proteinExistence type="predicted"/>
<dbReference type="Gene3D" id="4.10.280.10">
    <property type="entry name" value="Helix-loop-helix DNA-binding domain"/>
    <property type="match status" value="1"/>
</dbReference>
<dbReference type="Pfam" id="PF00010">
    <property type="entry name" value="HLH"/>
    <property type="match status" value="1"/>
</dbReference>
<gene>
    <name evidence="10" type="ORF">DGAL_LOCUS7510</name>
</gene>
<dbReference type="InterPro" id="IPR011598">
    <property type="entry name" value="bHLH_dom"/>
</dbReference>
<dbReference type="CDD" id="cd19715">
    <property type="entry name" value="bHLH_TS_amos_like"/>
    <property type="match status" value="1"/>
</dbReference>
<comment type="caution">
    <text evidence="10">The sequence shown here is derived from an EMBL/GenBank/DDBJ whole genome shotgun (WGS) entry which is preliminary data.</text>
</comment>
<feature type="region of interest" description="Disordered" evidence="8">
    <location>
        <begin position="161"/>
        <end position="242"/>
    </location>
</feature>
<dbReference type="InterPro" id="IPR050359">
    <property type="entry name" value="bHLH_transcription_factors"/>
</dbReference>
<keyword evidence="3" id="KW-0221">Differentiation</keyword>
<feature type="region of interest" description="Disordered" evidence="8">
    <location>
        <begin position="60"/>
        <end position="99"/>
    </location>
</feature>
<evidence type="ECO:0000256" key="7">
    <source>
        <dbReference type="ARBA" id="ARBA00023242"/>
    </source>
</evidence>
<evidence type="ECO:0000256" key="5">
    <source>
        <dbReference type="ARBA" id="ARBA00023015"/>
    </source>
</evidence>
<evidence type="ECO:0000313" key="11">
    <source>
        <dbReference type="Proteomes" id="UP000789390"/>
    </source>
</evidence>
<keyword evidence="6" id="KW-0804">Transcription</keyword>
<dbReference type="GO" id="GO:0005634">
    <property type="term" value="C:nucleus"/>
    <property type="evidence" value="ECO:0007669"/>
    <property type="project" value="UniProtKB-SubCell"/>
</dbReference>
<dbReference type="GO" id="GO:0061564">
    <property type="term" value="P:axon development"/>
    <property type="evidence" value="ECO:0007669"/>
    <property type="project" value="TreeGrafter"/>
</dbReference>
<dbReference type="AlphaFoldDB" id="A0A8J2WML1"/>
<protein>
    <recommendedName>
        <fullName evidence="9">BHLH domain-containing protein</fullName>
    </recommendedName>
</protein>
<dbReference type="SUPFAM" id="SSF47459">
    <property type="entry name" value="HLH, helix-loop-helix DNA-binding domain"/>
    <property type="match status" value="1"/>
</dbReference>
<dbReference type="SMART" id="SM00353">
    <property type="entry name" value="HLH"/>
    <property type="match status" value="1"/>
</dbReference>
<evidence type="ECO:0000256" key="1">
    <source>
        <dbReference type="ARBA" id="ARBA00004123"/>
    </source>
</evidence>
<evidence type="ECO:0000256" key="3">
    <source>
        <dbReference type="ARBA" id="ARBA00022782"/>
    </source>
</evidence>
<feature type="compositionally biased region" description="Polar residues" evidence="8">
    <location>
        <begin position="187"/>
        <end position="197"/>
    </location>
</feature>
<feature type="region of interest" description="Disordered" evidence="8">
    <location>
        <begin position="131"/>
        <end position="150"/>
    </location>
</feature>
<keyword evidence="11" id="KW-1185">Reference proteome</keyword>
<keyword evidence="4" id="KW-0524">Neurogenesis</keyword>
<keyword evidence="7" id="KW-0539">Nucleus</keyword>
<evidence type="ECO:0000256" key="2">
    <source>
        <dbReference type="ARBA" id="ARBA00022473"/>
    </source>
</evidence>
<dbReference type="GO" id="GO:0070888">
    <property type="term" value="F:E-box binding"/>
    <property type="evidence" value="ECO:0007669"/>
    <property type="project" value="TreeGrafter"/>
</dbReference>
<dbReference type="PANTHER" id="PTHR19290:SF162">
    <property type="entry name" value="TRANSCRIPTION FACTOR ATOH7"/>
    <property type="match status" value="1"/>
</dbReference>
<feature type="compositionally biased region" description="Polar residues" evidence="8">
    <location>
        <begin position="206"/>
        <end position="220"/>
    </location>
</feature>
<dbReference type="GO" id="GO:0016360">
    <property type="term" value="P:sensory organ precursor cell fate determination"/>
    <property type="evidence" value="ECO:0007669"/>
    <property type="project" value="UniProtKB-ARBA"/>
</dbReference>
<evidence type="ECO:0000256" key="6">
    <source>
        <dbReference type="ARBA" id="ARBA00023163"/>
    </source>
</evidence>
<name>A0A8J2WML1_9CRUS</name>
<dbReference type="InterPro" id="IPR036638">
    <property type="entry name" value="HLH_DNA-bd_sf"/>
</dbReference>
<feature type="domain" description="BHLH" evidence="9">
    <location>
        <begin position="230"/>
        <end position="282"/>
    </location>
</feature>
<dbReference type="FunFam" id="4.10.280.10:FF:000025">
    <property type="entry name" value="protein atonal homolog 7"/>
    <property type="match status" value="1"/>
</dbReference>
<dbReference type="EMBL" id="CAKKLH010000146">
    <property type="protein sequence ID" value="CAH0104601.1"/>
    <property type="molecule type" value="Genomic_DNA"/>
</dbReference>
<comment type="subcellular location">
    <subcellularLocation>
        <location evidence="1">Nucleus</location>
    </subcellularLocation>
</comment>
<dbReference type="OrthoDB" id="6161578at2759"/>
<dbReference type="GO" id="GO:0046982">
    <property type="term" value="F:protein heterodimerization activity"/>
    <property type="evidence" value="ECO:0007669"/>
    <property type="project" value="UniProtKB-ARBA"/>
</dbReference>
<accession>A0A8J2WML1</accession>
<organism evidence="10 11">
    <name type="scientific">Daphnia galeata</name>
    <dbReference type="NCBI Taxonomy" id="27404"/>
    <lineage>
        <taxon>Eukaryota</taxon>
        <taxon>Metazoa</taxon>
        <taxon>Ecdysozoa</taxon>
        <taxon>Arthropoda</taxon>
        <taxon>Crustacea</taxon>
        <taxon>Branchiopoda</taxon>
        <taxon>Diplostraca</taxon>
        <taxon>Cladocera</taxon>
        <taxon>Anomopoda</taxon>
        <taxon>Daphniidae</taxon>
        <taxon>Daphnia</taxon>
    </lineage>
</organism>
<dbReference type="GO" id="GO:0000981">
    <property type="term" value="F:DNA-binding transcription factor activity, RNA polymerase II-specific"/>
    <property type="evidence" value="ECO:0007669"/>
    <property type="project" value="TreeGrafter"/>
</dbReference>
<evidence type="ECO:0000256" key="4">
    <source>
        <dbReference type="ARBA" id="ARBA00022902"/>
    </source>
</evidence>
<evidence type="ECO:0000256" key="8">
    <source>
        <dbReference type="SAM" id="MobiDB-lite"/>
    </source>
</evidence>
<evidence type="ECO:0000313" key="10">
    <source>
        <dbReference type="EMBL" id="CAH0104601.1"/>
    </source>
</evidence>
<dbReference type="Proteomes" id="UP000789390">
    <property type="component" value="Unassembled WGS sequence"/>
</dbReference>
<dbReference type="GO" id="GO:0045944">
    <property type="term" value="P:positive regulation of transcription by RNA polymerase II"/>
    <property type="evidence" value="ECO:0007669"/>
    <property type="project" value="TreeGrafter"/>
</dbReference>
<feature type="compositionally biased region" description="Basic residues" evidence="8">
    <location>
        <begin position="229"/>
        <end position="242"/>
    </location>
</feature>
<reference evidence="10" key="1">
    <citation type="submission" date="2021-11" db="EMBL/GenBank/DDBJ databases">
        <authorList>
            <person name="Schell T."/>
        </authorList>
    </citation>
    <scope>NUCLEOTIDE SEQUENCE</scope>
    <source>
        <strain evidence="10">M5</strain>
    </source>
</reference>
<dbReference type="PANTHER" id="PTHR19290">
    <property type="entry name" value="BASIC HELIX-LOOP-HELIX PROTEIN NEUROGENIN-RELATED"/>
    <property type="match status" value="1"/>
</dbReference>
<sequence length="289" mass="31902">MSQRLFYPGDEAVLPGESAHFLLADELPYYNNTPNLPSCGYHHGEENLYRTGTTMSIHHQQSFQPLPPPHAAASVPISDCANPGDDAGGNSPHGYPTEPSDFTQLTIVRNNSINGMSSAIGFDERVEAAKCSVQQQPPVRPLSDHETWKPPRPEVVLALETQSIKQEPRPNNPSQISRKKNAKKSVANVQQNPPNSSRSKRGGNSDGESSGSQKIATTTNTPPPVEVMKKRRTAANARERRRMNSLNDAFEKLREVVPSLGSDRKLSKFETLQMAQTYINALHELVKHH</sequence>
<keyword evidence="5" id="KW-0805">Transcription regulation</keyword>
<evidence type="ECO:0000259" key="9">
    <source>
        <dbReference type="PROSITE" id="PS50888"/>
    </source>
</evidence>
<keyword evidence="2" id="KW-0217">Developmental protein</keyword>
<dbReference type="PROSITE" id="PS50888">
    <property type="entry name" value="BHLH"/>
    <property type="match status" value="1"/>
</dbReference>